<dbReference type="Proteomes" id="UP001425155">
    <property type="component" value="Unassembled WGS sequence"/>
</dbReference>
<keyword evidence="1" id="KW-0812">Transmembrane</keyword>
<proteinExistence type="predicted"/>
<name>A0ABU9W2Q4_9MICO</name>
<keyword evidence="1" id="KW-1133">Transmembrane helix</keyword>
<evidence type="ECO:0000313" key="3">
    <source>
        <dbReference type="Proteomes" id="UP001425155"/>
    </source>
</evidence>
<accession>A0ABU9W2Q4</accession>
<comment type="caution">
    <text evidence="2">The sequence shown here is derived from an EMBL/GenBank/DDBJ whole genome shotgun (WGS) entry which is preliminary data.</text>
</comment>
<reference evidence="2 3" key="1">
    <citation type="submission" date="2024-03" db="EMBL/GenBank/DDBJ databases">
        <title>YIM 134122 draft genome.</title>
        <authorList>
            <person name="Zuo S."/>
            <person name="Xiong L."/>
        </authorList>
    </citation>
    <scope>NUCLEOTIDE SEQUENCE [LARGE SCALE GENOMIC DNA]</scope>
    <source>
        <strain evidence="2 3">YIM 134122</strain>
    </source>
</reference>
<evidence type="ECO:0000256" key="1">
    <source>
        <dbReference type="SAM" id="Phobius"/>
    </source>
</evidence>
<feature type="transmembrane region" description="Helical" evidence="1">
    <location>
        <begin position="39"/>
        <end position="62"/>
    </location>
</feature>
<keyword evidence="3" id="KW-1185">Reference proteome</keyword>
<dbReference type="RefSeq" id="WP_342112421.1">
    <property type="nucleotide sequence ID" value="NZ_JBCAUN010000001.1"/>
</dbReference>
<keyword evidence="1" id="KW-0472">Membrane</keyword>
<sequence length="128" mass="14137">MTIWDFFVWFFWFYIAVSCIVIFIRVFVDLFQDKDLNGWAKALWVIFLIIAPFLAALIYLIARGQAMAQRSAARAQQASAASTEYIRSVAGSSTSAASEIEAGKKLLDSGAITPAEYEQLKAKSLASA</sequence>
<evidence type="ECO:0000313" key="2">
    <source>
        <dbReference type="EMBL" id="MEN1945925.1"/>
    </source>
</evidence>
<gene>
    <name evidence="2" type="ORF">WJX64_05150</name>
</gene>
<organism evidence="2 3">
    <name type="scientific">Leifsonia stereocauli</name>
    <dbReference type="NCBI Taxonomy" id="3134136"/>
    <lineage>
        <taxon>Bacteria</taxon>
        <taxon>Bacillati</taxon>
        <taxon>Actinomycetota</taxon>
        <taxon>Actinomycetes</taxon>
        <taxon>Micrococcales</taxon>
        <taxon>Microbacteriaceae</taxon>
        <taxon>Leifsonia</taxon>
    </lineage>
</organism>
<feature type="transmembrane region" description="Helical" evidence="1">
    <location>
        <begin position="7"/>
        <end position="27"/>
    </location>
</feature>
<protein>
    <submittedName>
        <fullName evidence="2">SHOCT domain-containing protein</fullName>
    </submittedName>
</protein>
<dbReference type="EMBL" id="JBCLVG010000001">
    <property type="protein sequence ID" value="MEN1945925.1"/>
    <property type="molecule type" value="Genomic_DNA"/>
</dbReference>